<dbReference type="RefSeq" id="WP_341414640.1">
    <property type="nucleotide sequence ID" value="NZ_JBBPCC010000003.1"/>
</dbReference>
<dbReference type="Pfam" id="PF06439">
    <property type="entry name" value="3keto-disac_hyd"/>
    <property type="match status" value="1"/>
</dbReference>
<dbReference type="Pfam" id="PF06452">
    <property type="entry name" value="CBM9_1"/>
    <property type="match status" value="1"/>
</dbReference>
<evidence type="ECO:0000256" key="2">
    <source>
        <dbReference type="SAM" id="SignalP"/>
    </source>
</evidence>
<evidence type="ECO:0000259" key="3">
    <source>
        <dbReference type="PROSITE" id="PS51272"/>
    </source>
</evidence>
<gene>
    <name evidence="5" type="ORF">WMW72_06575</name>
</gene>
<keyword evidence="2" id="KW-0732">Signal</keyword>
<dbReference type="SUPFAM" id="SSF51695">
    <property type="entry name" value="PLC-like phosphodiesterases"/>
    <property type="match status" value="1"/>
</dbReference>
<proteinExistence type="predicted"/>
<dbReference type="InterPro" id="IPR010496">
    <property type="entry name" value="AL/BT2_dom"/>
</dbReference>
<evidence type="ECO:0000256" key="1">
    <source>
        <dbReference type="SAM" id="MobiDB-lite"/>
    </source>
</evidence>
<dbReference type="PANTHER" id="PTHR46211:SF1">
    <property type="entry name" value="GLYCEROPHOSPHODIESTER PHOSPHODIESTERASE, CYTOPLASMIC"/>
    <property type="match status" value="1"/>
</dbReference>
<comment type="caution">
    <text evidence="5">The sequence shown here is derived from an EMBL/GenBank/DDBJ whole genome shotgun (WGS) entry which is preliminary data.</text>
</comment>
<dbReference type="Gene3D" id="2.60.40.1190">
    <property type="match status" value="1"/>
</dbReference>
<evidence type="ECO:0000259" key="4">
    <source>
        <dbReference type="PROSITE" id="PS51704"/>
    </source>
</evidence>
<feature type="compositionally biased region" description="Low complexity" evidence="1">
    <location>
        <begin position="1410"/>
        <end position="1423"/>
    </location>
</feature>
<dbReference type="Pfam" id="PF03009">
    <property type="entry name" value="GDPD"/>
    <property type="match status" value="1"/>
</dbReference>
<dbReference type="Gene3D" id="2.60.120.560">
    <property type="entry name" value="Exo-inulinase, domain 1"/>
    <property type="match status" value="2"/>
</dbReference>
<feature type="compositionally biased region" description="Gly residues" evidence="1">
    <location>
        <begin position="1398"/>
        <end position="1409"/>
    </location>
</feature>
<feature type="region of interest" description="Disordered" evidence="1">
    <location>
        <begin position="1390"/>
        <end position="1432"/>
    </location>
</feature>
<dbReference type="PROSITE" id="PS51272">
    <property type="entry name" value="SLH"/>
    <property type="match status" value="3"/>
</dbReference>
<reference evidence="5 6" key="1">
    <citation type="submission" date="2024-04" db="EMBL/GenBank/DDBJ databases">
        <title>draft genome sequnece of Paenibacillus filicis.</title>
        <authorList>
            <person name="Kim D.-U."/>
        </authorList>
    </citation>
    <scope>NUCLEOTIDE SEQUENCE [LARGE SCALE GENOMIC DNA]</scope>
    <source>
        <strain evidence="5 6">KACC14197</strain>
    </source>
</reference>
<organism evidence="5 6">
    <name type="scientific">Paenibacillus filicis</name>
    <dbReference type="NCBI Taxonomy" id="669464"/>
    <lineage>
        <taxon>Bacteria</taxon>
        <taxon>Bacillati</taxon>
        <taxon>Bacillota</taxon>
        <taxon>Bacilli</taxon>
        <taxon>Bacillales</taxon>
        <taxon>Paenibacillaceae</taxon>
        <taxon>Paenibacillus</taxon>
    </lineage>
</organism>
<dbReference type="Proteomes" id="UP001469365">
    <property type="component" value="Unassembled WGS sequence"/>
</dbReference>
<feature type="signal peptide" evidence="2">
    <location>
        <begin position="1"/>
        <end position="29"/>
    </location>
</feature>
<name>A0ABU9DHM9_9BACL</name>
<feature type="domain" description="SLH" evidence="3">
    <location>
        <begin position="1688"/>
        <end position="1751"/>
    </location>
</feature>
<dbReference type="Pfam" id="PF00395">
    <property type="entry name" value="SLH"/>
    <property type="match status" value="3"/>
</dbReference>
<dbReference type="InterPro" id="IPR010502">
    <property type="entry name" value="Carb-bd_dom_fam9"/>
</dbReference>
<feature type="domain" description="GP-PDE" evidence="4">
    <location>
        <begin position="1054"/>
        <end position="1300"/>
    </location>
</feature>
<dbReference type="InterPro" id="IPR017946">
    <property type="entry name" value="PLC-like_Pdiesterase_TIM-brl"/>
</dbReference>
<dbReference type="InterPro" id="IPR030395">
    <property type="entry name" value="GP_PDE_dom"/>
</dbReference>
<dbReference type="Gene3D" id="3.20.20.190">
    <property type="entry name" value="Phosphatidylinositol (PI) phosphodiesterase"/>
    <property type="match status" value="2"/>
</dbReference>
<dbReference type="InterPro" id="IPR001119">
    <property type="entry name" value="SLH_dom"/>
</dbReference>
<protein>
    <submittedName>
        <fullName evidence="5">Glycerophosphodiester phosphodiesterase family protein</fullName>
    </submittedName>
</protein>
<feature type="chain" id="PRO_5047103307" evidence="2">
    <location>
        <begin position="30"/>
        <end position="1818"/>
    </location>
</feature>
<evidence type="ECO:0000313" key="5">
    <source>
        <dbReference type="EMBL" id="MEK8127578.1"/>
    </source>
</evidence>
<keyword evidence="6" id="KW-1185">Reference proteome</keyword>
<accession>A0ABU9DHM9</accession>
<feature type="domain" description="SLH" evidence="3">
    <location>
        <begin position="1628"/>
        <end position="1687"/>
    </location>
</feature>
<evidence type="ECO:0000313" key="6">
    <source>
        <dbReference type="Proteomes" id="UP001469365"/>
    </source>
</evidence>
<dbReference type="PANTHER" id="PTHR46211">
    <property type="entry name" value="GLYCEROPHOSPHORYL DIESTER PHOSPHODIESTERASE"/>
    <property type="match status" value="1"/>
</dbReference>
<feature type="domain" description="SLH" evidence="3">
    <location>
        <begin position="1758"/>
        <end position="1818"/>
    </location>
</feature>
<dbReference type="EMBL" id="JBBPCC010000003">
    <property type="protein sequence ID" value="MEK8127578.1"/>
    <property type="molecule type" value="Genomic_DNA"/>
</dbReference>
<dbReference type="PROSITE" id="PS51704">
    <property type="entry name" value="GP_PDE"/>
    <property type="match status" value="1"/>
</dbReference>
<dbReference type="SUPFAM" id="SSF49344">
    <property type="entry name" value="CBD9-like"/>
    <property type="match status" value="1"/>
</dbReference>
<sequence length="1818" mass="196941">MKTRSKFACWLTIASLVSGILPIGAPEQAAAAAARPLLEARKTLNAPVIDGKLDDSVWSIDQPLTNRTGDGPFKDARFGMLWDNQYLYVGVKAEDDTLIYNPDKGYWFDQDNINLFFDATGHHSAPFAAGDLQLGFVYQPDSKTPLFNFGAAANGQSSKDQKKILRAIDKTATGWALEVAIPWDMLSIDPVLQEQFGFNIGVTDRYDAATPSKQRNSFWSAYNSTSFWNDTTGYGDIRLVDNNPVAGSVNPVLLEENFDAYPAGSLPYGWISDVNAGSQPFTVVQDTYGGRMLFDGKASGKQARVTAPVQWDNYTIEADVRFESVFDSGRWASLMFRGASNGKQPYNQMAIRQNGKFEVAYRTPDNAWNVIASGDSQPLALGKDYTMKVRVFDNNVKEYIKAKEASAYTLLIDKSFDANLLERGKIGFQADQSKVSFDNLKVTRITADRLNMTLPSTVEALSGSISVTGSVYYSDGITDAVYGERMKLYSSDSNVLKIVNNKLVPLKAGTSMVKAVYANLTYAQEVIVTPSAVGAKVLSLQHKAGYVLAESGKPQPLSALSFDAEFSDFTSSTLKGDQLTWTSANADVSLDSGILKAAHKGVYTVTGKKDDATVSLLVVVKQPEDRDYVLYEENFNSLTDGTLPPGWTRKEGTTPGAAVVKSGAFELSALTSPDNPSRVLLPEYLGRFGDYKIEADVTHLATNDAARWNSLMYRIQNNDYPYYQMAVRKDATAANGVEFAERTPTNAWNVMDRGSYSEVIDSGKMYHYMVKVKGDRAQHFIGDKLMVDTDAATSYAKGRIGLQANGSRTKVDNIRVTLQQDDLPPLASDRFVQVTEPETRISMAPSIITDITSTEALAGLTGAVLPATVILHVNRELKVTDASGQKEIGSVDSVLTTLANRMIPAFYVSDETTVERLVEELKNRGLEDAFIISDQGQLVKKARTAYPIIRGVVDFSGRTQLTRESLLDIRRETTLSLAKIALLPQSAATREHVAYLQQRALVVWTKDASDSANKNLTLHSQITAGSNGIITDSPAALAAAYRVYDNETTLVRKPYIIAHRGMPAGGTMDGAPENTIVSNQLGLEAGGDFIENDIFLSKDGRLVIVHDSTLNGTTNGTGLVEDYTFEELRKLDANKTHKSKYGSLPIPTLDEQIELAQSKNKMVMAEIKTSTPAAVGAFVDLLKKMNAEADVNAMSFDVNQLKRLAAQMPEMPVGLLTSGYASEKNVSRSLRETLRLLQPLNATFNTSYTDLGPKFMEAAKHRGIIISPWTFNSKNDFYRFFKLGAYGITTDFALWASDWAAEIKPGQNSYKLKADENLTVTAEVYRYAEGRKAMETPQLVLLDGQDVVSVDGAKITAKKPGTAHVLMRYTTTIDAANKYDIYSQPVTVEVAGSDVPGDNGGDGDSGNGNSGESNHTNGSNNGNQPTPASGTVSIEAKDGKIDAAALQSALKSDAKVEVKLTGTQVDIPSAALLETSKNSGRILTMIGNGASYQLPLSLINPEALASQLNVKPSELTIRVSIETLNSSEQTAIRGAATRLGASQVADAVEFDVKAVGQDGRAVSIPFGQAYVTREITLNKSVDANKATGVQFIPETGQFRFVPTVFAAKNGGMTAIMKRNGNSVYTVIQHEKSFNDLAEHWAKADVELLASKLVVDGVSQDRFDGDRSVSRAEFAALLIRALGLSSAAAKSEFSDVAKTAWYASDVTTAAGAGLIGGYEDGTFRPEQSITREEQAAMIMRALSYAGAGTSVSAAQQEKNLGAYRDAGKLIWAKAEVAAAIEAGLMNGMTDSELMPQGQATRAQAAVMIKRFLSKAGFIQ</sequence>